<evidence type="ECO:0000256" key="1">
    <source>
        <dbReference type="SAM" id="MobiDB-lite"/>
    </source>
</evidence>
<feature type="region of interest" description="Disordered" evidence="1">
    <location>
        <begin position="62"/>
        <end position="97"/>
    </location>
</feature>
<evidence type="ECO:0000313" key="2">
    <source>
        <dbReference type="EMBL" id="KAA6359910.1"/>
    </source>
</evidence>
<comment type="caution">
    <text evidence="2">The sequence shown here is derived from an EMBL/GenBank/DDBJ whole genome shotgun (WGS) entry which is preliminary data.</text>
</comment>
<evidence type="ECO:0000313" key="3">
    <source>
        <dbReference type="Proteomes" id="UP000324800"/>
    </source>
</evidence>
<feature type="compositionally biased region" description="Basic residues" evidence="1">
    <location>
        <begin position="85"/>
        <end position="97"/>
    </location>
</feature>
<gene>
    <name evidence="2" type="ORF">EZS28_044564</name>
</gene>
<reference evidence="2 3" key="1">
    <citation type="submission" date="2019-03" db="EMBL/GenBank/DDBJ databases">
        <title>Single cell metagenomics reveals metabolic interactions within the superorganism composed of flagellate Streblomastix strix and complex community of Bacteroidetes bacteria on its surface.</title>
        <authorList>
            <person name="Treitli S.C."/>
            <person name="Kolisko M."/>
            <person name="Husnik F."/>
            <person name="Keeling P."/>
            <person name="Hampl V."/>
        </authorList>
    </citation>
    <scope>NUCLEOTIDE SEQUENCE [LARGE SCALE GENOMIC DNA]</scope>
    <source>
        <strain evidence="2">ST1C</strain>
    </source>
</reference>
<proteinExistence type="predicted"/>
<sequence>MKQRGRDQMRLSWMQKRERNKAVAVAIITNKYKKIGRGKEMLQPHEQIETMTGWRMMNAQVKQRKRNGSNLKENNRLRINNNHNHSNRKHKKRSRSK</sequence>
<dbReference type="EMBL" id="SNRW01027713">
    <property type="protein sequence ID" value="KAA6359910.1"/>
    <property type="molecule type" value="Genomic_DNA"/>
</dbReference>
<dbReference type="Proteomes" id="UP000324800">
    <property type="component" value="Unassembled WGS sequence"/>
</dbReference>
<accession>A0A5J4TPS7</accession>
<dbReference type="AlphaFoldDB" id="A0A5J4TPS7"/>
<organism evidence="2 3">
    <name type="scientific">Streblomastix strix</name>
    <dbReference type="NCBI Taxonomy" id="222440"/>
    <lineage>
        <taxon>Eukaryota</taxon>
        <taxon>Metamonada</taxon>
        <taxon>Preaxostyla</taxon>
        <taxon>Oxymonadida</taxon>
        <taxon>Streblomastigidae</taxon>
        <taxon>Streblomastix</taxon>
    </lineage>
</organism>
<name>A0A5J4TPS7_9EUKA</name>
<protein>
    <submittedName>
        <fullName evidence="2">Uncharacterized protein</fullName>
    </submittedName>
</protein>